<dbReference type="Pfam" id="PF10557">
    <property type="entry name" value="Cullin_Nedd8"/>
    <property type="match status" value="1"/>
</dbReference>
<evidence type="ECO:0000313" key="7">
    <source>
        <dbReference type="EMBL" id="KAG7191550.1"/>
    </source>
</evidence>
<dbReference type="Gene3D" id="3.30.230.130">
    <property type="entry name" value="Cullin, Chain C, Domain 2"/>
    <property type="match status" value="1"/>
</dbReference>
<keyword evidence="8" id="KW-1185">Reference proteome</keyword>
<evidence type="ECO:0000256" key="2">
    <source>
        <dbReference type="ARBA" id="ARBA00022499"/>
    </source>
</evidence>
<dbReference type="OrthoDB" id="27073at2759"/>
<dbReference type="Gene3D" id="1.10.10.10">
    <property type="entry name" value="Winged helix-like DNA-binding domain superfamily/Winged helix DNA-binding domain"/>
    <property type="match status" value="1"/>
</dbReference>
<dbReference type="Gene3D" id="1.20.1310.10">
    <property type="entry name" value="Cullin Repeats"/>
    <property type="match status" value="4"/>
</dbReference>
<dbReference type="InterPro" id="IPR036388">
    <property type="entry name" value="WH-like_DNA-bd_sf"/>
</dbReference>
<dbReference type="InterPro" id="IPR045093">
    <property type="entry name" value="Cullin"/>
</dbReference>
<dbReference type="InterPro" id="IPR016158">
    <property type="entry name" value="Cullin_homology"/>
</dbReference>
<comment type="similarity">
    <text evidence="1 4 5">Belongs to the cullin family.</text>
</comment>
<gene>
    <name evidence="7" type="primary">CUL3</name>
    <name evidence="7" type="ORF">KQ657_003056</name>
</gene>
<evidence type="ECO:0000256" key="3">
    <source>
        <dbReference type="ARBA" id="ARBA00022843"/>
    </source>
</evidence>
<evidence type="ECO:0000256" key="5">
    <source>
        <dbReference type="RuleBase" id="RU003829"/>
    </source>
</evidence>
<dbReference type="PROSITE" id="PS01256">
    <property type="entry name" value="CULLIN_1"/>
    <property type="match status" value="1"/>
</dbReference>
<dbReference type="GeneID" id="66116430"/>
<accession>A0A9P7V5I9</accession>
<dbReference type="AlphaFoldDB" id="A0A9P7V5I9"/>
<dbReference type="PANTHER" id="PTHR11932">
    <property type="entry name" value="CULLIN"/>
    <property type="match status" value="1"/>
</dbReference>
<feature type="domain" description="Cullin family profile" evidence="6">
    <location>
        <begin position="451"/>
        <end position="713"/>
    </location>
</feature>
<dbReference type="EMBL" id="JAHMUF010000027">
    <property type="protein sequence ID" value="KAG7191550.1"/>
    <property type="molecule type" value="Genomic_DNA"/>
</dbReference>
<evidence type="ECO:0000313" key="8">
    <source>
        <dbReference type="Proteomes" id="UP000790833"/>
    </source>
</evidence>
<dbReference type="RefSeq" id="XP_043047102.1">
    <property type="nucleotide sequence ID" value="XM_043193792.1"/>
</dbReference>
<dbReference type="GO" id="GO:0031625">
    <property type="term" value="F:ubiquitin protein ligase binding"/>
    <property type="evidence" value="ECO:0007669"/>
    <property type="project" value="InterPro"/>
</dbReference>
<dbReference type="GO" id="GO:0031461">
    <property type="term" value="C:cullin-RING ubiquitin ligase complex"/>
    <property type="evidence" value="ECO:0007669"/>
    <property type="project" value="InterPro"/>
</dbReference>
<evidence type="ECO:0000256" key="1">
    <source>
        <dbReference type="ARBA" id="ARBA00006019"/>
    </source>
</evidence>
<evidence type="ECO:0000256" key="4">
    <source>
        <dbReference type="PROSITE-ProRule" id="PRU00330"/>
    </source>
</evidence>
<comment type="caution">
    <text evidence="7">The sequence shown here is derived from an EMBL/GenBank/DDBJ whole genome shotgun (WGS) entry which is preliminary data.</text>
</comment>
<dbReference type="InterPro" id="IPR001373">
    <property type="entry name" value="Cullin_N"/>
</dbReference>
<organism evidence="7 8">
    <name type="scientific">Scheffersomyces spartinae</name>
    <dbReference type="NCBI Taxonomy" id="45513"/>
    <lineage>
        <taxon>Eukaryota</taxon>
        <taxon>Fungi</taxon>
        <taxon>Dikarya</taxon>
        <taxon>Ascomycota</taxon>
        <taxon>Saccharomycotina</taxon>
        <taxon>Pichiomycetes</taxon>
        <taxon>Debaryomycetaceae</taxon>
        <taxon>Scheffersomyces</taxon>
    </lineage>
</organism>
<dbReference type="Proteomes" id="UP000790833">
    <property type="component" value="Unassembled WGS sequence"/>
</dbReference>
<proteinExistence type="inferred from homology"/>
<dbReference type="InterPro" id="IPR036390">
    <property type="entry name" value="WH_DNA-bd_sf"/>
</dbReference>
<dbReference type="GO" id="GO:0006511">
    <property type="term" value="P:ubiquitin-dependent protein catabolic process"/>
    <property type="evidence" value="ECO:0007669"/>
    <property type="project" value="InterPro"/>
</dbReference>
<dbReference type="SUPFAM" id="SSF75632">
    <property type="entry name" value="Cullin homology domain"/>
    <property type="match status" value="1"/>
</dbReference>
<dbReference type="InterPro" id="IPR016157">
    <property type="entry name" value="Cullin_CS"/>
</dbReference>
<dbReference type="SMART" id="SM00182">
    <property type="entry name" value="CULLIN"/>
    <property type="match status" value="1"/>
</dbReference>
<dbReference type="Pfam" id="PF26557">
    <property type="entry name" value="Cullin_AB"/>
    <property type="match status" value="1"/>
</dbReference>
<evidence type="ECO:0000259" key="6">
    <source>
        <dbReference type="PROSITE" id="PS50069"/>
    </source>
</evidence>
<dbReference type="PROSITE" id="PS50069">
    <property type="entry name" value="CULLIN_2"/>
    <property type="match status" value="1"/>
</dbReference>
<reference evidence="7" key="1">
    <citation type="submission" date="2021-03" db="EMBL/GenBank/DDBJ databases">
        <authorList>
            <person name="Palmer J.M."/>
        </authorList>
    </citation>
    <scope>NUCLEOTIDE SEQUENCE</scope>
    <source>
        <strain evidence="7">ARV_011</strain>
    </source>
</reference>
<dbReference type="InterPro" id="IPR036317">
    <property type="entry name" value="Cullin_homology_sf"/>
</dbReference>
<keyword evidence="3" id="KW-0832">Ubl conjugation</keyword>
<dbReference type="SUPFAM" id="SSF74788">
    <property type="entry name" value="Cullin repeat-like"/>
    <property type="match status" value="1"/>
</dbReference>
<name>A0A9P7V5I9_9ASCO</name>
<dbReference type="InterPro" id="IPR016159">
    <property type="entry name" value="Cullin_repeat-like_dom_sf"/>
</dbReference>
<protein>
    <submittedName>
        <fullName evidence="7">Cullin-3</fullName>
    </submittedName>
</protein>
<dbReference type="SMART" id="SM00884">
    <property type="entry name" value="Cullin_Nedd8"/>
    <property type="match status" value="1"/>
</dbReference>
<dbReference type="FunFam" id="1.10.10.10:FF:000014">
    <property type="entry name" value="Cullin 1"/>
    <property type="match status" value="1"/>
</dbReference>
<dbReference type="InterPro" id="IPR019559">
    <property type="entry name" value="Cullin_neddylation_domain"/>
</dbReference>
<sequence length="856" mass="98724">MLPSGNKRTKIRPPRRSLLDNAISGVVKDHGAEFEKSWRLLLIAIKLIQEKNVSELSYEQLYRMAYTLVLKNYGTKLYDNVCQQIKQHLLQRRLHLVLSDMMDDEANFLKEISIEWNEHLQAMKFISDVLMYMNRVHVKEQKVPYIYDLGIVLFLENVIEYNDHEIGHRLIDTIILEINNSWKGQIITTKTYITKTISMMNELEYGKRTVAAATVTADDVDNEGSNYYQRYFEPRFLSVSSTFFSQFALECLALESGSHYVQATSQFINEQESMLNFFLSTTTHPKLMQLMCNVLVKDRIDYIISLPYENHGLSYWLDNVIRNITATTRSDPHYEELRLLYDLVGRFDPERKLLKLRLRDRIIEDGQKIEQIALEMAQNSIKSSSFSSSASKKSPSISFNSSSFATNWVNSVLDFKNQYFKIISRSFGRDHTFEESIISSMRTFVNKNGFNAPEILSIYIDHCLKQLTKGGSKTPVDELLGNALTFINLIRDKDAFEAYYANHFAKRFLNSKGGASRMVDGMDIEDLFISKVVDMLGLSTVAKLLKMNKETKLSWELTKEWKKLVEADKDKSLIEMELKICNTVDWPKSMTKDYRIFVGDEAEGQAPFIWPKQLRHTMKQFEEYWSLGKKNSSKKLYWSPKFGNMELRISYPSRTYDISLSTYAGIIMLLFAPQSDESCILPFEEKRSYTYTEIKGLTQINDADLRRQLQSIAVAPRLRLLTKTPMSKEVNDLDIFQLNEKFKSPTTKVKVLTVSSSSSSSGSTGKVTATTADDDSLEVNARIIEGRKVILDAAVVRIMKSRMSLNHNDLIGELLKQLASRFQPLPLMIKQCLAGLIEKDYIMRDPKERNVYRYIA</sequence>
<keyword evidence="2" id="KW-1017">Isopeptide bond</keyword>
<dbReference type="Pfam" id="PF00888">
    <property type="entry name" value="Cullin"/>
    <property type="match status" value="1"/>
</dbReference>
<dbReference type="SUPFAM" id="SSF46785">
    <property type="entry name" value="Winged helix' DNA-binding domain"/>
    <property type="match status" value="1"/>
</dbReference>
<dbReference type="InterPro" id="IPR059120">
    <property type="entry name" value="Cullin-like_AB"/>
</dbReference>